<proteinExistence type="predicted"/>
<keyword evidence="5" id="KW-0418">Kinase</keyword>
<dbReference type="GO" id="GO:0007052">
    <property type="term" value="P:mitotic spindle organization"/>
    <property type="evidence" value="ECO:0007669"/>
    <property type="project" value="TreeGrafter"/>
</dbReference>
<dbReference type="PANTHER" id="PTHR24345:SF93">
    <property type="entry name" value="SERINE_THREONINE-PROTEIN KINASE PLK1"/>
    <property type="match status" value="1"/>
</dbReference>
<dbReference type="GO" id="GO:0005524">
    <property type="term" value="F:ATP binding"/>
    <property type="evidence" value="ECO:0007669"/>
    <property type="project" value="InterPro"/>
</dbReference>
<protein>
    <recommendedName>
        <fullName evidence="1">Serine/threonine-protein kinase PLK1</fullName>
    </recommendedName>
    <alternativeName>
        <fullName evidence="2">Polo-like kinase 1</fullName>
    </alternativeName>
</protein>
<keyword evidence="5" id="KW-0808">Transferase</keyword>
<dbReference type="Gene3D" id="1.10.510.10">
    <property type="entry name" value="Transferase(Phosphotransferase) domain 1"/>
    <property type="match status" value="1"/>
</dbReference>
<feature type="chain" id="PRO_5005688283" description="Serine/threonine-protein kinase PLK1" evidence="3">
    <location>
        <begin position="27"/>
        <end position="79"/>
    </location>
</feature>
<keyword evidence="3" id="KW-0732">Signal</keyword>
<dbReference type="GO" id="GO:0005813">
    <property type="term" value="C:centrosome"/>
    <property type="evidence" value="ECO:0007669"/>
    <property type="project" value="TreeGrafter"/>
</dbReference>
<evidence type="ECO:0000313" key="5">
    <source>
        <dbReference type="EMBL" id="ELR58282.1"/>
    </source>
</evidence>
<dbReference type="GO" id="GO:0005737">
    <property type="term" value="C:cytoplasm"/>
    <property type="evidence" value="ECO:0007669"/>
    <property type="project" value="TreeGrafter"/>
</dbReference>
<feature type="non-terminal residue" evidence="5">
    <location>
        <position position="79"/>
    </location>
</feature>
<evidence type="ECO:0000259" key="4">
    <source>
        <dbReference type="PROSITE" id="PS50011"/>
    </source>
</evidence>
<dbReference type="GO" id="GO:0004674">
    <property type="term" value="F:protein serine/threonine kinase activity"/>
    <property type="evidence" value="ECO:0007669"/>
    <property type="project" value="TreeGrafter"/>
</dbReference>
<dbReference type="SUPFAM" id="SSF56112">
    <property type="entry name" value="Protein kinase-like (PK-like)"/>
    <property type="match status" value="1"/>
</dbReference>
<dbReference type="GO" id="GO:0000776">
    <property type="term" value="C:kinetochore"/>
    <property type="evidence" value="ECO:0007669"/>
    <property type="project" value="TreeGrafter"/>
</dbReference>
<feature type="domain" description="Protein kinase" evidence="4">
    <location>
        <begin position="1"/>
        <end position="79"/>
    </location>
</feature>
<dbReference type="InterPro" id="IPR011009">
    <property type="entry name" value="Kinase-like_dom_sf"/>
</dbReference>
<dbReference type="PANTHER" id="PTHR24345">
    <property type="entry name" value="SERINE/THREONINE-PROTEIN KINASE PLK"/>
    <property type="match status" value="1"/>
</dbReference>
<evidence type="ECO:0000256" key="3">
    <source>
        <dbReference type="SAM" id="SignalP"/>
    </source>
</evidence>
<evidence type="ECO:0000313" key="6">
    <source>
        <dbReference type="Proteomes" id="UP000011080"/>
    </source>
</evidence>
<feature type="signal peptide" evidence="3">
    <location>
        <begin position="1"/>
        <end position="26"/>
    </location>
</feature>
<reference evidence="5 6" key="1">
    <citation type="journal article" date="2012" name="Nat. Genet.">
        <title>The yak genome and adaptation to life at high altitude.</title>
        <authorList>
            <person name="Qiu Q."/>
            <person name="Zhang G."/>
            <person name="Ma T."/>
            <person name="Qian W."/>
            <person name="Wang J."/>
            <person name="Ye Z."/>
            <person name="Cao C."/>
            <person name="Hu Q."/>
            <person name="Kim J."/>
            <person name="Larkin D.M."/>
            <person name="Auvil L."/>
            <person name="Capitanu B."/>
            <person name="Ma J."/>
            <person name="Lewin H.A."/>
            <person name="Qian X."/>
            <person name="Lang Y."/>
            <person name="Zhou R."/>
            <person name="Wang L."/>
            <person name="Wang K."/>
            <person name="Xia J."/>
            <person name="Liao S."/>
            <person name="Pan S."/>
            <person name="Lu X."/>
            <person name="Hou H."/>
            <person name="Wang Y."/>
            <person name="Zang X."/>
            <person name="Yin Y."/>
            <person name="Ma H."/>
            <person name="Zhang J."/>
            <person name="Wang Z."/>
            <person name="Zhang Y."/>
            <person name="Zhang D."/>
            <person name="Yonezawa T."/>
            <person name="Hasegawa M."/>
            <person name="Zhong Y."/>
            <person name="Liu W."/>
            <person name="Zhang Y."/>
            <person name="Huang Z."/>
            <person name="Zhang S."/>
            <person name="Long R."/>
            <person name="Yang H."/>
            <person name="Wang J."/>
            <person name="Lenstra J.A."/>
            <person name="Cooper D.N."/>
            <person name="Wu Y."/>
            <person name="Wang J."/>
            <person name="Shi P."/>
            <person name="Wang J."/>
            <person name="Liu J."/>
        </authorList>
    </citation>
    <scope>NUCLEOTIDE SEQUENCE [LARGE SCALE GENOMIC DNA]</scope>
    <source>
        <strain evidence="6">yakQH1</strain>
    </source>
</reference>
<dbReference type="InterPro" id="IPR000719">
    <property type="entry name" value="Prot_kinase_dom"/>
</dbReference>
<evidence type="ECO:0000256" key="2">
    <source>
        <dbReference type="ARBA" id="ARBA00030335"/>
    </source>
</evidence>
<dbReference type="PROSITE" id="PS50011">
    <property type="entry name" value="PROTEIN_KINASE_DOM"/>
    <property type="match status" value="1"/>
</dbReference>
<evidence type="ECO:0000256" key="1">
    <source>
        <dbReference type="ARBA" id="ARBA00020241"/>
    </source>
</evidence>
<dbReference type="GO" id="GO:0000922">
    <property type="term" value="C:spindle pole"/>
    <property type="evidence" value="ECO:0007669"/>
    <property type="project" value="TreeGrafter"/>
</dbReference>
<accession>L8IT08</accession>
<dbReference type="EMBL" id="JH880863">
    <property type="protein sequence ID" value="ELR58282.1"/>
    <property type="molecule type" value="Genomic_DNA"/>
</dbReference>
<organism evidence="5 6">
    <name type="scientific">Bos mutus</name>
    <name type="common">wild yak</name>
    <dbReference type="NCBI Taxonomy" id="72004"/>
    <lineage>
        <taxon>Eukaryota</taxon>
        <taxon>Metazoa</taxon>
        <taxon>Chordata</taxon>
        <taxon>Craniata</taxon>
        <taxon>Vertebrata</taxon>
        <taxon>Euteleostomi</taxon>
        <taxon>Mammalia</taxon>
        <taxon>Eutheria</taxon>
        <taxon>Laurasiatheria</taxon>
        <taxon>Artiodactyla</taxon>
        <taxon>Ruminantia</taxon>
        <taxon>Pecora</taxon>
        <taxon>Bovidae</taxon>
        <taxon>Bovinae</taxon>
        <taxon>Bos</taxon>
    </lineage>
</organism>
<dbReference type="GO" id="GO:0005634">
    <property type="term" value="C:nucleus"/>
    <property type="evidence" value="ECO:0007669"/>
    <property type="project" value="TreeGrafter"/>
</dbReference>
<name>L8IT08_9CETA</name>
<dbReference type="Proteomes" id="UP000011080">
    <property type="component" value="Unassembled WGS sequence"/>
</dbReference>
<dbReference type="AlphaFoldDB" id="L8IT08"/>
<gene>
    <name evidence="5" type="ORF">M91_14912</name>
</gene>
<feature type="non-terminal residue" evidence="5">
    <location>
        <position position="1"/>
    </location>
</feature>
<sequence length="79" mass="9288">GFHSFFEDVNFMLVMLGLCCWRSVLELHQWRKSISQDETRCYLRQIVLESASESEVVHQDLKLGRVFLNEDLEVKIGDL</sequence>